<organism evidence="2">
    <name type="scientific">Candidatus Methanophagaceae archaeon ANME-1 ERB6</name>
    <dbReference type="NCBI Taxonomy" id="2759912"/>
    <lineage>
        <taxon>Archaea</taxon>
        <taxon>Methanobacteriati</taxon>
        <taxon>Methanobacteriota</taxon>
        <taxon>Stenosarchaea group</taxon>
        <taxon>Methanomicrobia</taxon>
        <taxon>Candidatus Methanophagales</taxon>
        <taxon>Candidatus Methanophagaceae</taxon>
    </lineage>
</organism>
<dbReference type="AlphaFoldDB" id="A0A7G9Z169"/>
<protein>
    <submittedName>
        <fullName evidence="2">Uncharacterized protein</fullName>
    </submittedName>
</protein>
<keyword evidence="1" id="KW-0812">Transmembrane</keyword>
<sequence length="62" mass="6676">MKQKIQFVIHFVAGICIALIGAGIMFHGNIFGESNSGIATIIGIIGIGVIATSYFTYFRLIK</sequence>
<evidence type="ECO:0000256" key="1">
    <source>
        <dbReference type="SAM" id="Phobius"/>
    </source>
</evidence>
<proteinExistence type="predicted"/>
<feature type="transmembrane region" description="Helical" evidence="1">
    <location>
        <begin position="7"/>
        <end position="26"/>
    </location>
</feature>
<keyword evidence="1" id="KW-1133">Transmembrane helix</keyword>
<evidence type="ECO:0000313" key="2">
    <source>
        <dbReference type="EMBL" id="QNO54003.1"/>
    </source>
</evidence>
<reference evidence="2" key="1">
    <citation type="submission" date="2020-06" db="EMBL/GenBank/DDBJ databases">
        <title>Unique genomic features of the anaerobic methanotrophic archaea.</title>
        <authorList>
            <person name="Chadwick G.L."/>
            <person name="Skennerton C.T."/>
            <person name="Laso-Perez R."/>
            <person name="Leu A.O."/>
            <person name="Speth D.R."/>
            <person name="Yu H."/>
            <person name="Morgan-Lang C."/>
            <person name="Hatzenpichler R."/>
            <person name="Goudeau D."/>
            <person name="Malmstrom R."/>
            <person name="Brazelton W.J."/>
            <person name="Woyke T."/>
            <person name="Hallam S.J."/>
            <person name="Tyson G.W."/>
            <person name="Wegener G."/>
            <person name="Boetius A."/>
            <person name="Orphan V."/>
        </authorList>
    </citation>
    <scope>NUCLEOTIDE SEQUENCE</scope>
</reference>
<keyword evidence="1" id="KW-0472">Membrane</keyword>
<feature type="transmembrane region" description="Helical" evidence="1">
    <location>
        <begin position="38"/>
        <end position="58"/>
    </location>
</feature>
<gene>
    <name evidence="2" type="ORF">OHMBFCMF_00022</name>
</gene>
<name>A0A7G9Z169_9EURY</name>
<accession>A0A7G9Z169</accession>
<dbReference type="EMBL" id="MT631557">
    <property type="protein sequence ID" value="QNO54003.1"/>
    <property type="molecule type" value="Genomic_DNA"/>
</dbReference>